<dbReference type="Proteomes" id="UP000275232">
    <property type="component" value="Unassembled WGS sequence"/>
</dbReference>
<dbReference type="InterPro" id="IPR051122">
    <property type="entry name" value="SDR_DHRS6-like"/>
</dbReference>
<dbReference type="PANTHER" id="PTHR43477:SF1">
    <property type="entry name" value="DIHYDROANTICAPSIN 7-DEHYDROGENASE"/>
    <property type="match status" value="1"/>
</dbReference>
<dbReference type="AlphaFoldDB" id="A0A3N5CU86"/>
<dbReference type="SUPFAM" id="SSF51735">
    <property type="entry name" value="NAD(P)-binding Rossmann-fold domains"/>
    <property type="match status" value="1"/>
</dbReference>
<dbReference type="PROSITE" id="PS00061">
    <property type="entry name" value="ADH_SHORT"/>
    <property type="match status" value="1"/>
</dbReference>
<dbReference type="RefSeq" id="WP_123878984.1">
    <property type="nucleotide sequence ID" value="NZ_RPFZ01000001.1"/>
</dbReference>
<dbReference type="OrthoDB" id="7500984at2"/>
<accession>A0A3N5CU86</accession>
<dbReference type="EMBL" id="RPFZ01000001">
    <property type="protein sequence ID" value="RPF70980.1"/>
    <property type="molecule type" value="Genomic_DNA"/>
</dbReference>
<dbReference type="NCBIfam" id="NF005559">
    <property type="entry name" value="PRK07231.1"/>
    <property type="match status" value="1"/>
</dbReference>
<evidence type="ECO:0000259" key="3">
    <source>
        <dbReference type="SMART" id="SM00822"/>
    </source>
</evidence>
<dbReference type="InterPro" id="IPR057326">
    <property type="entry name" value="KR_dom"/>
</dbReference>
<keyword evidence="2" id="KW-0560">Oxidoreductase</keyword>
<dbReference type="Pfam" id="PF13561">
    <property type="entry name" value="adh_short_C2"/>
    <property type="match status" value="1"/>
</dbReference>
<evidence type="ECO:0000313" key="5">
    <source>
        <dbReference type="Proteomes" id="UP000275232"/>
    </source>
</evidence>
<dbReference type="PRINTS" id="PR00081">
    <property type="entry name" value="GDHRDH"/>
</dbReference>
<dbReference type="PANTHER" id="PTHR43477">
    <property type="entry name" value="DIHYDROANTICAPSIN 7-DEHYDROGENASE"/>
    <property type="match status" value="1"/>
</dbReference>
<dbReference type="InterPro" id="IPR036291">
    <property type="entry name" value="NAD(P)-bd_dom_sf"/>
</dbReference>
<dbReference type="Gene3D" id="3.40.50.720">
    <property type="entry name" value="NAD(P)-binding Rossmann-like Domain"/>
    <property type="match status" value="1"/>
</dbReference>
<name>A0A3N5CU86_9SPHN</name>
<evidence type="ECO:0000313" key="4">
    <source>
        <dbReference type="EMBL" id="RPF70980.1"/>
    </source>
</evidence>
<dbReference type="InterPro" id="IPR020904">
    <property type="entry name" value="Sc_DH/Rdtase_CS"/>
</dbReference>
<dbReference type="InterPro" id="IPR002347">
    <property type="entry name" value="SDR_fam"/>
</dbReference>
<sequence length="252" mass="26282">MQRFKDKTVIVTGGSSGIGKATATRFAQEGARVVIFDIADDLDSMANAIEGDVSARKLDIRDSAAVKQAIDAVAGEHGGIHVLHNNAGVAVMKSPTDHTDDDWDKVMRTNVDGMFYCSRAAIPHLEESGGCIVNTSSVSGLGGDWGMLAYNTSKGAISNFTRALALDLGAKGVRVNAVAPSLTDTPLAEGITGDEKLMDRFRDRMALQPPEQPEDIAAVVAFLASDDARMVTGAVVPVDGGVTASNGQPPIG</sequence>
<evidence type="ECO:0000256" key="1">
    <source>
        <dbReference type="ARBA" id="ARBA00006484"/>
    </source>
</evidence>
<organism evidence="4 5">
    <name type="scientific">Aurantiacibacter spongiae</name>
    <dbReference type="NCBI Taxonomy" id="2488860"/>
    <lineage>
        <taxon>Bacteria</taxon>
        <taxon>Pseudomonadati</taxon>
        <taxon>Pseudomonadota</taxon>
        <taxon>Alphaproteobacteria</taxon>
        <taxon>Sphingomonadales</taxon>
        <taxon>Erythrobacteraceae</taxon>
        <taxon>Aurantiacibacter</taxon>
    </lineage>
</organism>
<protein>
    <submittedName>
        <fullName evidence="4">SDR family oxidoreductase</fullName>
    </submittedName>
</protein>
<dbReference type="GO" id="GO:0016491">
    <property type="term" value="F:oxidoreductase activity"/>
    <property type="evidence" value="ECO:0007669"/>
    <property type="project" value="UniProtKB-KW"/>
</dbReference>
<feature type="domain" description="Ketoreductase" evidence="3">
    <location>
        <begin position="7"/>
        <end position="191"/>
    </location>
</feature>
<evidence type="ECO:0000256" key="2">
    <source>
        <dbReference type="ARBA" id="ARBA00023002"/>
    </source>
</evidence>
<comment type="similarity">
    <text evidence="1">Belongs to the short-chain dehydrogenases/reductases (SDR) family.</text>
</comment>
<keyword evidence="5" id="KW-1185">Reference proteome</keyword>
<comment type="caution">
    <text evidence="4">The sequence shown here is derived from an EMBL/GenBank/DDBJ whole genome shotgun (WGS) entry which is preliminary data.</text>
</comment>
<reference evidence="4 5" key="1">
    <citation type="submission" date="2018-11" db="EMBL/GenBank/DDBJ databases">
        <title>Erythrobacter spongiae sp. nov., isolated from a marine sponge.</title>
        <authorList>
            <person name="Zhuang L."/>
            <person name="Luo L."/>
        </authorList>
    </citation>
    <scope>NUCLEOTIDE SEQUENCE [LARGE SCALE GENOMIC DNA]</scope>
    <source>
        <strain evidence="4 5">HN-E23</strain>
    </source>
</reference>
<gene>
    <name evidence="4" type="ORF">EG799_04620</name>
</gene>
<dbReference type="FunFam" id="3.40.50.720:FF:000084">
    <property type="entry name" value="Short-chain dehydrogenase reductase"/>
    <property type="match status" value="1"/>
</dbReference>
<proteinExistence type="inferred from homology"/>
<dbReference type="PRINTS" id="PR00080">
    <property type="entry name" value="SDRFAMILY"/>
</dbReference>
<dbReference type="SMART" id="SM00822">
    <property type="entry name" value="PKS_KR"/>
    <property type="match status" value="1"/>
</dbReference>
<dbReference type="CDD" id="cd05233">
    <property type="entry name" value="SDR_c"/>
    <property type="match status" value="1"/>
</dbReference>